<keyword evidence="3 6" id="KW-0812">Transmembrane</keyword>
<dbReference type="AlphaFoldDB" id="A0A542XBN6"/>
<evidence type="ECO:0000256" key="3">
    <source>
        <dbReference type="ARBA" id="ARBA00022692"/>
    </source>
</evidence>
<dbReference type="OrthoDB" id="9807214at2"/>
<dbReference type="PROSITE" id="PS51257">
    <property type="entry name" value="PROKAR_LIPOPROTEIN"/>
    <property type="match status" value="1"/>
</dbReference>
<feature type="transmembrane region" description="Helical" evidence="6">
    <location>
        <begin position="219"/>
        <end position="236"/>
    </location>
</feature>
<keyword evidence="5 6" id="KW-0472">Membrane</keyword>
<name>A0A542XBN6_9MICO</name>
<comment type="caution">
    <text evidence="7">The sequence shown here is derived from an EMBL/GenBank/DDBJ whole genome shotgun (WGS) entry which is preliminary data.</text>
</comment>
<keyword evidence="4 6" id="KW-1133">Transmembrane helix</keyword>
<proteinExistence type="inferred from homology"/>
<dbReference type="RefSeq" id="WP_142005292.1">
    <property type="nucleotide sequence ID" value="NZ_CAJTBP010000001.1"/>
</dbReference>
<dbReference type="PANTHER" id="PTHR23427">
    <property type="entry name" value="SURFEIT LOCUS PROTEIN"/>
    <property type="match status" value="1"/>
</dbReference>
<evidence type="ECO:0000313" key="7">
    <source>
        <dbReference type="EMBL" id="TQL33252.1"/>
    </source>
</evidence>
<dbReference type="GO" id="GO:0005886">
    <property type="term" value="C:plasma membrane"/>
    <property type="evidence" value="ECO:0007669"/>
    <property type="project" value="UniProtKB-SubCell"/>
</dbReference>
<accession>A0A542XBN6</accession>
<organism evidence="7 8">
    <name type="scientific">Barrientosiimonas humi</name>
    <dbReference type="NCBI Taxonomy" id="999931"/>
    <lineage>
        <taxon>Bacteria</taxon>
        <taxon>Bacillati</taxon>
        <taxon>Actinomycetota</taxon>
        <taxon>Actinomycetes</taxon>
        <taxon>Micrococcales</taxon>
        <taxon>Dermacoccaceae</taxon>
        <taxon>Barrientosiimonas</taxon>
    </lineage>
</organism>
<evidence type="ECO:0000256" key="2">
    <source>
        <dbReference type="ARBA" id="ARBA00007165"/>
    </source>
</evidence>
<dbReference type="InterPro" id="IPR045214">
    <property type="entry name" value="Surf1/Surf4"/>
</dbReference>
<evidence type="ECO:0000313" key="8">
    <source>
        <dbReference type="Proteomes" id="UP000318336"/>
    </source>
</evidence>
<keyword evidence="8" id="KW-1185">Reference proteome</keyword>
<dbReference type="PROSITE" id="PS50895">
    <property type="entry name" value="SURF1"/>
    <property type="match status" value="1"/>
</dbReference>
<feature type="transmembrane region" description="Helical" evidence="6">
    <location>
        <begin position="12"/>
        <end position="32"/>
    </location>
</feature>
<evidence type="ECO:0000256" key="4">
    <source>
        <dbReference type="ARBA" id="ARBA00022989"/>
    </source>
</evidence>
<keyword evidence="6" id="KW-1003">Cell membrane</keyword>
<gene>
    <name evidence="7" type="ORF">FB554_1394</name>
</gene>
<sequence length="261" mass="28945">MLRVLATRRWIAWLLVALVAAVACLFLGRWQWSRWESRNLTQTTIKNNYDATPVPLGEVLPTPTSELAPQDQWRQVRLVGSYDTGAQTLVRNRPLSGTYGYEVVLPFRADDGRTVLVDRGWVPNGPTAETPPEVPPAPSGQVTVVGWMRPAEPDLKRDAVPGQVSSINPPLVEQQTGVAMDRSAYVRMGSEQPSPAERPAQLGRPDLGSAAGINLSYALQWWLAMIAFPVLVLLAARRELPGRAERAPRPKKQRIWDEEDA</sequence>
<reference evidence="7 8" key="1">
    <citation type="submission" date="2019-06" db="EMBL/GenBank/DDBJ databases">
        <title>Sequencing the genomes of 1000 actinobacteria strains.</title>
        <authorList>
            <person name="Klenk H.-P."/>
        </authorList>
    </citation>
    <scope>NUCLEOTIDE SEQUENCE [LARGE SCALE GENOMIC DNA]</scope>
    <source>
        <strain evidence="7 8">DSM 24617</strain>
    </source>
</reference>
<dbReference type="EMBL" id="VFOK01000001">
    <property type="protein sequence ID" value="TQL33252.1"/>
    <property type="molecule type" value="Genomic_DNA"/>
</dbReference>
<dbReference type="InterPro" id="IPR002994">
    <property type="entry name" value="Surf1/Shy1"/>
</dbReference>
<evidence type="ECO:0000256" key="5">
    <source>
        <dbReference type="ARBA" id="ARBA00023136"/>
    </source>
</evidence>
<comment type="similarity">
    <text evidence="2 6">Belongs to the SURF1 family.</text>
</comment>
<comment type="subcellular location">
    <subcellularLocation>
        <location evidence="6">Cell membrane</location>
        <topology evidence="6">Multi-pass membrane protein</topology>
    </subcellularLocation>
    <subcellularLocation>
        <location evidence="1">Membrane</location>
    </subcellularLocation>
</comment>
<dbReference type="CDD" id="cd06662">
    <property type="entry name" value="SURF1"/>
    <property type="match status" value="1"/>
</dbReference>
<evidence type="ECO:0000256" key="1">
    <source>
        <dbReference type="ARBA" id="ARBA00004370"/>
    </source>
</evidence>
<dbReference type="PANTHER" id="PTHR23427:SF2">
    <property type="entry name" value="SURFEIT LOCUS PROTEIN 1"/>
    <property type="match status" value="1"/>
</dbReference>
<dbReference type="Pfam" id="PF02104">
    <property type="entry name" value="SURF1"/>
    <property type="match status" value="1"/>
</dbReference>
<dbReference type="Proteomes" id="UP000318336">
    <property type="component" value="Unassembled WGS sequence"/>
</dbReference>
<evidence type="ECO:0000256" key="6">
    <source>
        <dbReference type="RuleBase" id="RU363076"/>
    </source>
</evidence>
<protein>
    <recommendedName>
        <fullName evidence="6">SURF1-like protein</fullName>
    </recommendedName>
</protein>